<dbReference type="InterPro" id="IPR007110">
    <property type="entry name" value="Ig-like_dom"/>
</dbReference>
<protein>
    <recommendedName>
        <fullName evidence="9">Ig-like domain-containing protein</fullName>
    </recommendedName>
</protein>
<dbReference type="InterPro" id="IPR036179">
    <property type="entry name" value="Ig-like_dom_sf"/>
</dbReference>
<evidence type="ECO:0000256" key="8">
    <source>
        <dbReference type="SAM" id="SignalP"/>
    </source>
</evidence>
<evidence type="ECO:0000256" key="4">
    <source>
        <dbReference type="ARBA" id="ARBA00022729"/>
    </source>
</evidence>
<evidence type="ECO:0000256" key="6">
    <source>
        <dbReference type="ARBA" id="ARBA00023136"/>
    </source>
</evidence>
<dbReference type="PROSITE" id="PS50835">
    <property type="entry name" value="IG_LIKE"/>
    <property type="match status" value="1"/>
</dbReference>
<comment type="subcellular location">
    <subcellularLocation>
        <location evidence="1">Membrane</location>
        <topology evidence="1">Single-pass type I membrane protein</topology>
    </subcellularLocation>
</comment>
<dbReference type="InterPro" id="IPR013783">
    <property type="entry name" value="Ig-like_fold"/>
</dbReference>
<keyword evidence="11" id="KW-1185">Reference proteome</keyword>
<dbReference type="PANTHER" id="PTHR32178:SF6">
    <property type="entry name" value="IG-LIKE DOMAIN-CONTAINING PROTEIN"/>
    <property type="match status" value="1"/>
</dbReference>
<evidence type="ECO:0000256" key="2">
    <source>
        <dbReference type="ARBA" id="ARBA00008727"/>
    </source>
</evidence>
<organism evidence="10 11">
    <name type="scientific">Chilo suppressalis</name>
    <name type="common">Asiatic rice borer moth</name>
    <dbReference type="NCBI Taxonomy" id="168631"/>
    <lineage>
        <taxon>Eukaryota</taxon>
        <taxon>Metazoa</taxon>
        <taxon>Ecdysozoa</taxon>
        <taxon>Arthropoda</taxon>
        <taxon>Hexapoda</taxon>
        <taxon>Insecta</taxon>
        <taxon>Pterygota</taxon>
        <taxon>Neoptera</taxon>
        <taxon>Endopterygota</taxon>
        <taxon>Lepidoptera</taxon>
        <taxon>Glossata</taxon>
        <taxon>Ditrysia</taxon>
        <taxon>Pyraloidea</taxon>
        <taxon>Crambidae</taxon>
        <taxon>Crambinae</taxon>
        <taxon>Chilo</taxon>
    </lineage>
</organism>
<dbReference type="PANTHER" id="PTHR32178">
    <property type="entry name" value="FAM187"/>
    <property type="match status" value="1"/>
</dbReference>
<sequence>MSVRLLQCIFIAILLKIVICTDKSKDQLKILQKRRHNYVAKKWEFESDDGLQYPRGDKAKLRHISKVWSEHYKCLHRVAERVTSSGRLSAVYKAVMEAAPVTLPCTLCIGPGERPLLQWLKSQSLSSPFEPMVPKYRIVAEDCGNLTIHNARREDSGVYQCKLGHSVGGIVVLDVVDPNAGYDVVKPYSSRGPHPASAVSLRVYNVSVSVFTDWSPWSECSDCGRVGRRRKYGFCYIKIENRDKSKEIVNDAVARTNLLDKDDELLLQHTSRLLKAFTDGVPCRSRILQSKFLILANVSQRRDEIMLGLCKVSYLFKMFFQIPIFNYIQFMY</sequence>
<feature type="signal peptide" evidence="8">
    <location>
        <begin position="1"/>
        <end position="20"/>
    </location>
</feature>
<proteinExistence type="inferred from homology"/>
<feature type="domain" description="Ig-like" evidence="9">
    <location>
        <begin position="80"/>
        <end position="177"/>
    </location>
</feature>
<keyword evidence="4 8" id="KW-0732">Signal</keyword>
<comment type="similarity">
    <text evidence="2">Belongs to the FAM187 family.</text>
</comment>
<dbReference type="SUPFAM" id="SSF48726">
    <property type="entry name" value="Immunoglobulin"/>
    <property type="match status" value="1"/>
</dbReference>
<evidence type="ECO:0000313" key="11">
    <source>
        <dbReference type="Proteomes" id="UP001153292"/>
    </source>
</evidence>
<feature type="chain" id="PRO_5046375916" description="Ig-like domain-containing protein" evidence="8">
    <location>
        <begin position="21"/>
        <end position="332"/>
    </location>
</feature>
<keyword evidence="6" id="KW-0472">Membrane</keyword>
<evidence type="ECO:0000256" key="1">
    <source>
        <dbReference type="ARBA" id="ARBA00004479"/>
    </source>
</evidence>
<keyword evidence="3" id="KW-0812">Transmembrane</keyword>
<name>A0ABN8L363_CHISP</name>
<keyword evidence="7" id="KW-0325">Glycoprotein</keyword>
<dbReference type="InterPro" id="IPR039311">
    <property type="entry name" value="FAM187A/B"/>
</dbReference>
<evidence type="ECO:0000256" key="7">
    <source>
        <dbReference type="ARBA" id="ARBA00023180"/>
    </source>
</evidence>
<reference evidence="10" key="1">
    <citation type="submission" date="2021-12" db="EMBL/GenBank/DDBJ databases">
        <authorList>
            <person name="King R."/>
        </authorList>
    </citation>
    <scope>NUCLEOTIDE SEQUENCE</scope>
</reference>
<dbReference type="Gene3D" id="2.60.40.10">
    <property type="entry name" value="Immunoglobulins"/>
    <property type="match status" value="1"/>
</dbReference>
<evidence type="ECO:0000313" key="10">
    <source>
        <dbReference type="EMBL" id="CAH2984358.1"/>
    </source>
</evidence>
<accession>A0ABN8L363</accession>
<gene>
    <name evidence="10" type="ORF">CHILSU_LOCUS4321</name>
</gene>
<dbReference type="EMBL" id="OU963912">
    <property type="protein sequence ID" value="CAH2984358.1"/>
    <property type="molecule type" value="Genomic_DNA"/>
</dbReference>
<evidence type="ECO:0000256" key="5">
    <source>
        <dbReference type="ARBA" id="ARBA00022989"/>
    </source>
</evidence>
<keyword evidence="5" id="KW-1133">Transmembrane helix</keyword>
<dbReference type="Proteomes" id="UP001153292">
    <property type="component" value="Chromosome 19"/>
</dbReference>
<evidence type="ECO:0000256" key="3">
    <source>
        <dbReference type="ARBA" id="ARBA00022692"/>
    </source>
</evidence>
<evidence type="ECO:0000259" key="9">
    <source>
        <dbReference type="PROSITE" id="PS50835"/>
    </source>
</evidence>